<evidence type="ECO:0000313" key="3">
    <source>
        <dbReference type="Proteomes" id="UP000664357"/>
    </source>
</evidence>
<dbReference type="InterPro" id="IPR007737">
    <property type="entry name" value="Mga_HTH"/>
</dbReference>
<proteinExistence type="predicted"/>
<keyword evidence="3" id="KW-1185">Reference proteome</keyword>
<dbReference type="Pfam" id="PF05043">
    <property type="entry name" value="Mga"/>
    <property type="match status" value="1"/>
</dbReference>
<reference evidence="2 3" key="1">
    <citation type="submission" date="2021-03" db="EMBL/GenBank/DDBJ databases">
        <authorList>
            <person name="Gilmore M.S."/>
            <person name="Schwartzman J."/>
            <person name="Van Tyne D."/>
            <person name="Martin M."/>
            <person name="Earl A.M."/>
            <person name="Manson A.L."/>
            <person name="Straub T."/>
            <person name="Salamzade R."/>
            <person name="Saavedra J."/>
            <person name="Lebreton F."/>
            <person name="Prichula J."/>
            <person name="Schaufler K."/>
            <person name="Gaca A."/>
            <person name="Sgardioli B."/>
            <person name="Wagenaar J."/>
            <person name="Strong T."/>
        </authorList>
    </citation>
    <scope>NUCLEOTIDE SEQUENCE [LARGE SCALE GENOMIC DNA]</scope>
    <source>
        <strain evidence="2 3">665A</strain>
    </source>
</reference>
<sequence length="489" mass="57452">MFCLEKKTMKQIRIIETLDELTEPITAAELAKKIDYGTPPTVLGLVKEIKDIVEKNYNYEELDLLINHKGILLIRNSGNLNKLYDQLLALDLGYEIIKCLILDKKLNTHNFCVAFGVSESTLKRKLKLLNHVVKTYNFHITCSNKIGIKGSELNFRIFSFIFLTSIHPQFKEINWVKKKSEYIELAKEIVDYLTGHFFYKQLNESQVQTLALWLYLTNLSEVKNKELVFSSEQVSIIRNIQIIDKPECLSQWSVSNWQFLLIGSYCFQLSDFPVREDLFGAMCLSNKYQLFGQSWIHIFQKNFTHLTQNERIHLKNQLLRIYVADIFMRVDQKVFPTLNYNNIFQLKERYPCYSMRFENFFGELSNQYPKLQIADFKVKFLRICLSLYPLEKAIATIKVFYFSGQYNNFDTTAKENLKIYFSNQYHLLFTANSKDADVIISTVDRETFTEEQLKRTILIRSPFLKKDLLNIDQALKKRQTVLLKGGSNR</sequence>
<comment type="caution">
    <text evidence="2">The sequence shown here is derived from an EMBL/GenBank/DDBJ whole genome shotgun (WGS) entry which is preliminary data.</text>
</comment>
<dbReference type="Proteomes" id="UP000664357">
    <property type="component" value="Unassembled WGS sequence"/>
</dbReference>
<accession>A0ABV0ELQ2</accession>
<name>A0ABV0ELQ2_9ENTE</name>
<dbReference type="EMBL" id="JAFREL020000001">
    <property type="protein sequence ID" value="MEO1769547.1"/>
    <property type="molecule type" value="Genomic_DNA"/>
</dbReference>
<reference evidence="2 3" key="2">
    <citation type="submission" date="2024-02" db="EMBL/GenBank/DDBJ databases">
        <title>The Genome Sequence of Enterococcus sp. DIV0159.</title>
        <authorList>
            <person name="Earl A."/>
            <person name="Manson A."/>
            <person name="Gilmore M."/>
            <person name="Sanders J."/>
            <person name="Shea T."/>
            <person name="Howe W."/>
            <person name="Livny J."/>
            <person name="Cuomo C."/>
            <person name="Neafsey D."/>
            <person name="Birren B."/>
        </authorList>
    </citation>
    <scope>NUCLEOTIDE SEQUENCE [LARGE SCALE GENOMIC DNA]</scope>
    <source>
        <strain evidence="2 3">665A</strain>
    </source>
</reference>
<dbReference type="Gene3D" id="1.10.10.10">
    <property type="entry name" value="Winged helix-like DNA-binding domain superfamily/Winged helix DNA-binding domain"/>
    <property type="match status" value="1"/>
</dbReference>
<evidence type="ECO:0000313" key="2">
    <source>
        <dbReference type="EMBL" id="MEO1769547.1"/>
    </source>
</evidence>
<gene>
    <name evidence="2" type="ORF">JZO67_001498</name>
</gene>
<evidence type="ECO:0000259" key="1">
    <source>
        <dbReference type="Pfam" id="PF05043"/>
    </source>
</evidence>
<dbReference type="InterPro" id="IPR036388">
    <property type="entry name" value="WH-like_DNA-bd_sf"/>
</dbReference>
<feature type="domain" description="Mga helix-turn-helix" evidence="1">
    <location>
        <begin position="80"/>
        <end position="160"/>
    </location>
</feature>
<protein>
    <recommendedName>
        <fullName evidence="1">Mga helix-turn-helix domain-containing protein</fullName>
    </recommendedName>
</protein>
<organism evidence="2 3">
    <name type="scientific">Candidatus Enterococcus ferrettii</name>
    <dbReference type="NCBI Taxonomy" id="2815324"/>
    <lineage>
        <taxon>Bacteria</taxon>
        <taxon>Bacillati</taxon>
        <taxon>Bacillota</taxon>
        <taxon>Bacilli</taxon>
        <taxon>Lactobacillales</taxon>
        <taxon>Enterococcaceae</taxon>
        <taxon>Enterococcus</taxon>
    </lineage>
</organism>